<feature type="region of interest" description="Disordered" evidence="1">
    <location>
        <begin position="18"/>
        <end position="52"/>
    </location>
</feature>
<keyword evidence="3" id="KW-1185">Reference proteome</keyword>
<sequence length="102" mass="11143">MLPYIPKLTFAFCPPASCRTTATSPSSRSAASSDPLPTHAARPPPHADTLPRLAVPVARPPFVPIRSLRRGDRCPVPREPAPCPLRHLRFASVLWSPARTMQ</sequence>
<reference evidence="2" key="2">
    <citation type="submission" date="2021-02" db="EMBL/GenBank/DDBJ databases">
        <authorList>
            <person name="Kimball J.A."/>
            <person name="Haas M.W."/>
            <person name="Macchietto M."/>
            <person name="Kono T."/>
            <person name="Duquette J."/>
            <person name="Shao M."/>
        </authorList>
    </citation>
    <scope>NUCLEOTIDE SEQUENCE</scope>
    <source>
        <tissue evidence="2">Fresh leaf tissue</tissue>
    </source>
</reference>
<comment type="caution">
    <text evidence="2">The sequence shown here is derived from an EMBL/GenBank/DDBJ whole genome shotgun (WGS) entry which is preliminary data.</text>
</comment>
<evidence type="ECO:0000256" key="1">
    <source>
        <dbReference type="SAM" id="MobiDB-lite"/>
    </source>
</evidence>
<reference evidence="2" key="1">
    <citation type="journal article" date="2021" name="bioRxiv">
        <title>Whole Genome Assembly and Annotation of Northern Wild Rice, Zizania palustris L., Supports a Whole Genome Duplication in the Zizania Genus.</title>
        <authorList>
            <person name="Haas M."/>
            <person name="Kono T."/>
            <person name="Macchietto M."/>
            <person name="Millas R."/>
            <person name="McGilp L."/>
            <person name="Shao M."/>
            <person name="Duquette J."/>
            <person name="Hirsch C.N."/>
            <person name="Kimball J."/>
        </authorList>
    </citation>
    <scope>NUCLEOTIDE SEQUENCE</scope>
    <source>
        <tissue evidence="2">Fresh leaf tissue</tissue>
    </source>
</reference>
<accession>A0A8J6C095</accession>
<gene>
    <name evidence="2" type="ORF">GUJ93_ZPchr0013g33841</name>
</gene>
<evidence type="ECO:0000313" key="3">
    <source>
        <dbReference type="Proteomes" id="UP000729402"/>
    </source>
</evidence>
<proteinExistence type="predicted"/>
<protein>
    <submittedName>
        <fullName evidence="2">Uncharacterized protein</fullName>
    </submittedName>
</protein>
<dbReference type="Proteomes" id="UP000729402">
    <property type="component" value="Unassembled WGS sequence"/>
</dbReference>
<dbReference type="EMBL" id="JAAALK010000079">
    <property type="protein sequence ID" value="KAG8098065.1"/>
    <property type="molecule type" value="Genomic_DNA"/>
</dbReference>
<dbReference type="AlphaFoldDB" id="A0A8J6C095"/>
<evidence type="ECO:0000313" key="2">
    <source>
        <dbReference type="EMBL" id="KAG8098065.1"/>
    </source>
</evidence>
<feature type="compositionally biased region" description="Low complexity" evidence="1">
    <location>
        <begin position="18"/>
        <end position="33"/>
    </location>
</feature>
<name>A0A8J6C095_ZIZPA</name>
<organism evidence="2 3">
    <name type="scientific">Zizania palustris</name>
    <name type="common">Northern wild rice</name>
    <dbReference type="NCBI Taxonomy" id="103762"/>
    <lineage>
        <taxon>Eukaryota</taxon>
        <taxon>Viridiplantae</taxon>
        <taxon>Streptophyta</taxon>
        <taxon>Embryophyta</taxon>
        <taxon>Tracheophyta</taxon>
        <taxon>Spermatophyta</taxon>
        <taxon>Magnoliopsida</taxon>
        <taxon>Liliopsida</taxon>
        <taxon>Poales</taxon>
        <taxon>Poaceae</taxon>
        <taxon>BOP clade</taxon>
        <taxon>Oryzoideae</taxon>
        <taxon>Oryzeae</taxon>
        <taxon>Zizaniinae</taxon>
        <taxon>Zizania</taxon>
    </lineage>
</organism>